<name>A8I687_AZOC5</name>
<reference evidence="3 4" key="6">
    <citation type="journal article" date="2011" name="Appl. Environ. Microbiol.">
        <title>Involvement of the azorhizobial chromosome partition gene (parA) in the onset of bacteroid differentiation during Sesbania rostrata stem nodule development.</title>
        <authorList>
            <person name="Liu CT."/>
            <person name="Lee KB."/>
            <person name="Wang YS."/>
            <person name="Peng MH."/>
            <person name="Lee KT."/>
            <person name="Suzuki S."/>
            <person name="Suzuki T."/>
            <person name="Oyaizu H."/>
        </authorList>
    </citation>
    <scope>NUCLEOTIDE SEQUENCE [LARGE SCALE GENOMIC DNA]</scope>
    <source>
        <strain evidence="4">ATCC 43989 / DSM 5975 / JCM 20966 / LMG 6465 / NBRC 14845 / NCIMB 13405 / ORS 571</strain>
    </source>
</reference>
<keyword evidence="2" id="KW-0732">Signal</keyword>
<dbReference type="HOGENOM" id="CLU_1634739_0_0_5"/>
<reference evidence="3 4" key="5">
    <citation type="journal article" date="2010" name="Appl. Environ. Microbiol.">
        <title>phrR-like gene praR of Azorhizobium caulinodans ORS571 is essential for symbiosis with Sesbania rostrata and is involved in expression of reb genes.</title>
        <authorList>
            <person name="Akiba N."/>
            <person name="Aono T."/>
            <person name="Toyazaki H."/>
            <person name="Sato S."/>
            <person name="Oyaizu H."/>
        </authorList>
    </citation>
    <scope>NUCLEOTIDE SEQUENCE [LARGE SCALE GENOMIC DNA]</scope>
    <source>
        <strain evidence="4">ATCC 43989 / DSM 5975 / JCM 20966 / LMG 6465 / NBRC 14845 / NCIMB 13405 / ORS 571</strain>
    </source>
</reference>
<reference evidence="4" key="2">
    <citation type="submission" date="2007-04" db="EMBL/GenBank/DDBJ databases">
        <title>Complete genome sequence of the nitrogen-fixing bacterium Azorhizobium caulinodans ORS571.</title>
        <authorList>
            <person name="Lee K.B."/>
            <person name="Backer P.D."/>
            <person name="Aono T."/>
            <person name="Liu C.T."/>
            <person name="Suzuki S."/>
            <person name="Suzuki T."/>
            <person name="Kaneko T."/>
            <person name="Yamada M."/>
            <person name="Tabata S."/>
            <person name="Kupfer D.M."/>
            <person name="Najar F.Z."/>
            <person name="Wiley G.B."/>
            <person name="Roe B."/>
            <person name="Binnewies T."/>
            <person name="Ussery D."/>
            <person name="Vereecke D."/>
            <person name="Gevers D."/>
            <person name="Holsters M."/>
            <person name="Oyaizu H."/>
        </authorList>
    </citation>
    <scope>NUCLEOTIDE SEQUENCE [LARGE SCALE GENOMIC DNA]</scope>
    <source>
        <strain evidence="4">ATCC 43989 / DSM 5975 / JCM 20966 / LMG 6465 / NBRC 14845 / NCIMB 13405 / ORS 571</strain>
    </source>
</reference>
<keyword evidence="4" id="KW-1185">Reference proteome</keyword>
<dbReference type="Proteomes" id="UP000000270">
    <property type="component" value="Chromosome"/>
</dbReference>
<evidence type="ECO:0000313" key="3">
    <source>
        <dbReference type="EMBL" id="BAF88375.1"/>
    </source>
</evidence>
<dbReference type="AlphaFoldDB" id="A8I687"/>
<dbReference type="STRING" id="438753.AZC_2377"/>
<reference evidence="3 4" key="4">
    <citation type="journal article" date="2009" name="Appl. Environ. Microbiol.">
        <title>Comparative genome-wide transcriptional profiling of Azorhizobium caulinodans ORS571 grown under free-living and symbiotic conditions.</title>
        <authorList>
            <person name="Tsukada S."/>
            <person name="Aono T."/>
            <person name="Akiba N."/>
            <person name="Lee KB."/>
            <person name="Liu CT."/>
            <person name="Toyazaki H."/>
            <person name="Oyaizu H."/>
        </authorList>
    </citation>
    <scope>NUCLEOTIDE SEQUENCE [LARGE SCALE GENOMIC DNA]</scope>
    <source>
        <strain evidence="4">ATCC 43989 / DSM 5975 / JCM 20966 / LMG 6465 / NBRC 14845 / NCIMB 13405 / ORS 571</strain>
    </source>
</reference>
<feature type="region of interest" description="Disordered" evidence="1">
    <location>
        <begin position="121"/>
        <end position="157"/>
    </location>
</feature>
<feature type="signal peptide" evidence="2">
    <location>
        <begin position="1"/>
        <end position="32"/>
    </location>
</feature>
<evidence type="ECO:0000256" key="1">
    <source>
        <dbReference type="SAM" id="MobiDB-lite"/>
    </source>
</evidence>
<dbReference type="eggNOG" id="ENOG502ZIBH">
    <property type="taxonomic scope" value="Bacteria"/>
</dbReference>
<dbReference type="KEGG" id="azc:AZC_2377"/>
<accession>A8I687</accession>
<proteinExistence type="predicted"/>
<dbReference type="RefSeq" id="WP_012170903.1">
    <property type="nucleotide sequence ID" value="NC_009937.1"/>
</dbReference>
<evidence type="ECO:0000256" key="2">
    <source>
        <dbReference type="SAM" id="SignalP"/>
    </source>
</evidence>
<gene>
    <name evidence="3" type="ordered locus">AZC_2377</name>
</gene>
<sequence length="170" mass="17541">MLRISHPSRLKGSIAIGLALAFCAAGTLPALADCQTDFNALRADMETKGKALQAAGKAKAGPQELCPLFRTFTTAEAKAAKYLEDNKDWCQIPPEAIKQAVENNKKTAQLRDRVCQAAANGATGASGGPAKPPPQGSLSQALGVTTGYVPGESNGRGGVFDTLTGNALSK</sequence>
<organism evidence="3 4">
    <name type="scientific">Azorhizobium caulinodans (strain ATCC 43989 / DSM 5975 / JCM 20966 / LMG 6465 / NBRC 14845 / NCIMB 13405 / ORS 571)</name>
    <dbReference type="NCBI Taxonomy" id="438753"/>
    <lineage>
        <taxon>Bacteria</taxon>
        <taxon>Pseudomonadati</taxon>
        <taxon>Pseudomonadota</taxon>
        <taxon>Alphaproteobacteria</taxon>
        <taxon>Hyphomicrobiales</taxon>
        <taxon>Xanthobacteraceae</taxon>
        <taxon>Azorhizobium</taxon>
    </lineage>
</organism>
<protein>
    <submittedName>
        <fullName evidence="3">Uncharacterized protein</fullName>
    </submittedName>
</protein>
<reference evidence="3 4" key="1">
    <citation type="journal article" date="2007" name="Appl. Environ. Microbiol.">
        <title>Rhizobial factors required for stem nodule maturation and maintenance in Sesbania rostrata-Azorhizobium caulinodans ORS571 symbiosis.</title>
        <authorList>
            <person name="Suzuki S."/>
            <person name="Aono T."/>
            <person name="Lee KB."/>
            <person name="Suzuki T."/>
            <person name="Liu CT."/>
            <person name="Miwa H."/>
            <person name="Wakao S."/>
            <person name="Iki T."/>
            <person name="Oyaizu H."/>
        </authorList>
    </citation>
    <scope>NUCLEOTIDE SEQUENCE [LARGE SCALE GENOMIC DNA]</scope>
    <source>
        <strain evidence="4">ATCC 43989 / DSM 5975 / JCM 20966 / LMG 6465 / NBRC 14845 / NCIMB 13405 / ORS 571</strain>
    </source>
</reference>
<dbReference type="EMBL" id="AP009384">
    <property type="protein sequence ID" value="BAF88375.1"/>
    <property type="molecule type" value="Genomic_DNA"/>
</dbReference>
<evidence type="ECO:0000313" key="4">
    <source>
        <dbReference type="Proteomes" id="UP000000270"/>
    </source>
</evidence>
<feature type="chain" id="PRO_5002721477" evidence="2">
    <location>
        <begin position="33"/>
        <end position="170"/>
    </location>
</feature>
<reference evidence="3 4" key="3">
    <citation type="journal article" date="2008" name="BMC Genomics">
        <title>The genome of the versatile nitrogen fixer Azorhizobium caulinodans ORS571.</title>
        <authorList>
            <person name="Lee KB."/>
            <person name="Backer P.D."/>
            <person name="Aono T."/>
            <person name="Liu CT."/>
            <person name="Suzuki S."/>
            <person name="Suzuki T."/>
            <person name="Kaneko T."/>
            <person name="Yamada M."/>
            <person name="Tabata S."/>
            <person name="Kupfer D.M."/>
            <person name="Najar F.Z."/>
            <person name="Wiley G.B."/>
            <person name="Roe B."/>
            <person name="Binnewies T.T."/>
            <person name="Ussery D.W."/>
            <person name="D'Haeze W."/>
            <person name="Herder J.D."/>
            <person name="Gevers D."/>
            <person name="Vereecke D."/>
            <person name="Holsters M."/>
            <person name="Oyaizu H."/>
        </authorList>
    </citation>
    <scope>NUCLEOTIDE SEQUENCE [LARGE SCALE GENOMIC DNA]</scope>
    <source>
        <strain evidence="4">ATCC 43989 / DSM 5975 / JCM 20966 / LMG 6465 / NBRC 14845 / NCIMB 13405 / ORS 571</strain>
    </source>
</reference>